<sequence length="655" mass="73500">MSLASMSSFAGEEDLHGLASMFPRLEAQLREAEKGFTSTMLRFCPDRAVMELEVLARAKATNEVRKIHGFHVICPLVCLPSEVLVSNILRRLDPVSLCRVSMTCAFLYELASDNLLWRGLYDEWERKWEIVSRKVRTFGVYMSDSELLFAASDDDDDGDDGDDDDDDGDDGDDSSDELEDMDKERSSSDDGDGGGQKEYEEMKEDEDDDDEDEKVGNDDSDEQLQQNASESEDDNMEIDEQRRPKIKIGSNRTPNRLPKRKANANKKAKAKAKAKTVKRTKEEKRPAIKKTQATRAKAKSAAAALINSSPAGPYSGKIVPFSAFNNTSASDVPTKRKGSAIIIGGGATGLRPKGLEFDSAADNLYSNPAPPHRVQAMAREESDGERREREKMVHDMQREWRRLLDRVARREAHDERAHAFYWKHCFRELEIQALNRKKKDVSARKRGALHKLLARPGTNLSLQAAVFPLPLKWLLAKETAAAAAARDGSKPRPATSPRARRGSVTATNGLDESPFQSIVSKVFENNKRLFSLRNPFDAFDEDAQNRPGNLPPNEEWLHFGRLREVRGGDSLLEIVFSVKGDDRDTQKQRATTLTFIKEMRAMLGGEIEGIWEDADYGFGGGDSHRLVVFSTPGRKGLLLQWSWENNSNLLQPWHQ</sequence>
<dbReference type="InterPro" id="IPR036047">
    <property type="entry name" value="F-box-like_dom_sf"/>
</dbReference>
<keyword evidence="4" id="KW-1185">Reference proteome</keyword>
<evidence type="ECO:0000313" key="3">
    <source>
        <dbReference type="EMBL" id="ELR24604.1"/>
    </source>
</evidence>
<dbReference type="Pfam" id="PF12937">
    <property type="entry name" value="F-box-like"/>
    <property type="match status" value="1"/>
</dbReference>
<reference evidence="3 4" key="1">
    <citation type="journal article" date="2013" name="Genome Biol.">
        <title>Genome of Acanthamoeba castellanii highlights extensive lateral gene transfer and early evolution of tyrosine kinase signaling.</title>
        <authorList>
            <person name="Clarke M."/>
            <person name="Lohan A.J."/>
            <person name="Liu B."/>
            <person name="Lagkouvardos I."/>
            <person name="Roy S."/>
            <person name="Zafar N."/>
            <person name="Bertelli C."/>
            <person name="Schilde C."/>
            <person name="Kianianmomeni A."/>
            <person name="Burglin T.R."/>
            <person name="Frech C."/>
            <person name="Turcotte B."/>
            <person name="Kopec K.O."/>
            <person name="Synnott J.M."/>
            <person name="Choo C."/>
            <person name="Paponov I."/>
            <person name="Finkler A."/>
            <person name="Soon Heng Tan C."/>
            <person name="Hutchins A.P."/>
            <person name="Weinmeier T."/>
            <person name="Rattei T."/>
            <person name="Chu J.S."/>
            <person name="Gimenez G."/>
            <person name="Irimia M."/>
            <person name="Rigden D.J."/>
            <person name="Fitzpatrick D.A."/>
            <person name="Lorenzo-Morales J."/>
            <person name="Bateman A."/>
            <person name="Chiu C.H."/>
            <person name="Tang P."/>
            <person name="Hegemann P."/>
            <person name="Fromm H."/>
            <person name="Raoult D."/>
            <person name="Greub G."/>
            <person name="Miranda-Saavedra D."/>
            <person name="Chen N."/>
            <person name="Nash P."/>
            <person name="Ginger M.L."/>
            <person name="Horn M."/>
            <person name="Schaap P."/>
            <person name="Caler L."/>
            <person name="Loftus B."/>
        </authorList>
    </citation>
    <scope>NUCLEOTIDE SEQUENCE [LARGE SCALE GENOMIC DNA]</scope>
    <source>
        <strain evidence="3 4">Neff</strain>
    </source>
</reference>
<protein>
    <submittedName>
        <fullName evidence="3">Fbox domain containing protein</fullName>
    </submittedName>
</protein>
<dbReference type="AlphaFoldDB" id="L8HGG2"/>
<dbReference type="Proteomes" id="UP000011083">
    <property type="component" value="Unassembled WGS sequence"/>
</dbReference>
<name>L8HGG2_ACACF</name>
<proteinExistence type="predicted"/>
<feature type="region of interest" description="Disordered" evidence="1">
    <location>
        <begin position="150"/>
        <end position="295"/>
    </location>
</feature>
<feature type="region of interest" description="Disordered" evidence="1">
    <location>
        <begin position="483"/>
        <end position="509"/>
    </location>
</feature>
<dbReference type="Gene3D" id="1.20.1280.50">
    <property type="match status" value="1"/>
</dbReference>
<dbReference type="KEGG" id="acan:ACA1_171880"/>
<feature type="compositionally biased region" description="Acidic residues" evidence="1">
    <location>
        <begin position="152"/>
        <end position="181"/>
    </location>
</feature>
<dbReference type="EMBL" id="KB007811">
    <property type="protein sequence ID" value="ELR24604.1"/>
    <property type="molecule type" value="Genomic_DNA"/>
</dbReference>
<organism evidence="3 4">
    <name type="scientific">Acanthamoeba castellanii (strain ATCC 30010 / Neff)</name>
    <dbReference type="NCBI Taxonomy" id="1257118"/>
    <lineage>
        <taxon>Eukaryota</taxon>
        <taxon>Amoebozoa</taxon>
        <taxon>Discosea</taxon>
        <taxon>Longamoebia</taxon>
        <taxon>Centramoebida</taxon>
        <taxon>Acanthamoebidae</taxon>
        <taxon>Acanthamoeba</taxon>
    </lineage>
</organism>
<accession>L8HGG2</accession>
<evidence type="ECO:0000259" key="2">
    <source>
        <dbReference type="Pfam" id="PF12937"/>
    </source>
</evidence>
<dbReference type="RefSeq" id="XP_004356504.1">
    <property type="nucleotide sequence ID" value="XM_004356451.1"/>
</dbReference>
<evidence type="ECO:0000313" key="4">
    <source>
        <dbReference type="Proteomes" id="UP000011083"/>
    </source>
</evidence>
<gene>
    <name evidence="3" type="ORF">ACA1_171880</name>
</gene>
<dbReference type="SUPFAM" id="SSF81383">
    <property type="entry name" value="F-box domain"/>
    <property type="match status" value="1"/>
</dbReference>
<dbReference type="InterPro" id="IPR001810">
    <property type="entry name" value="F-box_dom"/>
</dbReference>
<feature type="domain" description="F-box" evidence="2">
    <location>
        <begin position="78"/>
        <end position="121"/>
    </location>
</feature>
<dbReference type="VEuPathDB" id="AmoebaDB:ACA1_171880"/>
<feature type="compositionally biased region" description="Basic residues" evidence="1">
    <location>
        <begin position="257"/>
        <end position="278"/>
    </location>
</feature>
<feature type="compositionally biased region" description="Acidic residues" evidence="1">
    <location>
        <begin position="201"/>
        <end position="222"/>
    </location>
</feature>
<dbReference type="OrthoDB" id="722566at2759"/>
<evidence type="ECO:0000256" key="1">
    <source>
        <dbReference type="SAM" id="MobiDB-lite"/>
    </source>
</evidence>
<dbReference type="GeneID" id="14925625"/>